<feature type="domain" description="AB hydrolase-1" evidence="1">
    <location>
        <begin position="71"/>
        <end position="240"/>
    </location>
</feature>
<sequence>MTMPGTSGTILWLTGWSMPNSVFDKLQALLPEFHHGFINYSEAGSMVEMLAITETTVREVRVSAGSDFMGLQRPLLIGGWSLGGLLALRLASKGFVDGLILLAATARFTSPKEQNDRGWPDVYVRQMIAALKKDRYAVENNFRQMLFTDAEWKSGLGEVLPPIGSWTTSSLIAGLQVLREEECLSYLPEIHCPVLLIHGAEDKICPYGAAEELLAQLPQGRLITIGECGHVPFLGREEGIAGEIRRWWYGYQD</sequence>
<reference evidence="2 3" key="1">
    <citation type="submission" date="2018-07" db="EMBL/GenBank/DDBJ databases">
        <title>Genomic Encyclopedia of Type Strains, Phase III (KMG-III): the genomes of soil and plant-associated and newly described type strains.</title>
        <authorList>
            <person name="Whitman W."/>
        </authorList>
    </citation>
    <scope>NUCLEOTIDE SEQUENCE [LARGE SCALE GENOMIC DNA]</scope>
    <source>
        <strain evidence="2 3">CECT 7506</strain>
    </source>
</reference>
<dbReference type="PANTHER" id="PTHR43689:SF8">
    <property type="entry name" value="ALPHA_BETA-HYDROLASES SUPERFAMILY PROTEIN"/>
    <property type="match status" value="1"/>
</dbReference>
<gene>
    <name evidence="2" type="ORF">DFP97_114162</name>
</gene>
<organism evidence="2 3">
    <name type="scientific">Paenibacillus prosopidis</name>
    <dbReference type="NCBI Taxonomy" id="630520"/>
    <lineage>
        <taxon>Bacteria</taxon>
        <taxon>Bacillati</taxon>
        <taxon>Bacillota</taxon>
        <taxon>Bacilli</taxon>
        <taxon>Bacillales</taxon>
        <taxon>Paenibacillaceae</taxon>
        <taxon>Paenibacillus</taxon>
    </lineage>
</organism>
<dbReference type="RefSeq" id="WP_245976498.1">
    <property type="nucleotide sequence ID" value="NZ_QPJD01000014.1"/>
</dbReference>
<evidence type="ECO:0000259" key="1">
    <source>
        <dbReference type="Pfam" id="PF12697"/>
    </source>
</evidence>
<accession>A0A368VRK5</accession>
<evidence type="ECO:0000313" key="2">
    <source>
        <dbReference type="EMBL" id="RCW43097.1"/>
    </source>
</evidence>
<dbReference type="SUPFAM" id="SSF53474">
    <property type="entry name" value="alpha/beta-Hydrolases"/>
    <property type="match status" value="1"/>
</dbReference>
<dbReference type="AlphaFoldDB" id="A0A368VRK5"/>
<dbReference type="InterPro" id="IPR029058">
    <property type="entry name" value="AB_hydrolase_fold"/>
</dbReference>
<comment type="caution">
    <text evidence="2">The sequence shown here is derived from an EMBL/GenBank/DDBJ whole genome shotgun (WGS) entry which is preliminary data.</text>
</comment>
<dbReference type="Gene3D" id="3.40.50.1820">
    <property type="entry name" value="alpha/beta hydrolase"/>
    <property type="match status" value="1"/>
</dbReference>
<evidence type="ECO:0000313" key="3">
    <source>
        <dbReference type="Proteomes" id="UP000252415"/>
    </source>
</evidence>
<keyword evidence="3" id="KW-1185">Reference proteome</keyword>
<dbReference type="InterPro" id="IPR000073">
    <property type="entry name" value="AB_hydrolase_1"/>
</dbReference>
<protein>
    <submittedName>
        <fullName evidence="2">Pimeloyl-[acyl-carrier protein] methyl ester esterase</fullName>
    </submittedName>
</protein>
<dbReference type="PANTHER" id="PTHR43689">
    <property type="entry name" value="HYDROLASE"/>
    <property type="match status" value="1"/>
</dbReference>
<dbReference type="Proteomes" id="UP000252415">
    <property type="component" value="Unassembled WGS sequence"/>
</dbReference>
<name>A0A368VRK5_9BACL</name>
<dbReference type="Pfam" id="PF12697">
    <property type="entry name" value="Abhydrolase_6"/>
    <property type="match status" value="1"/>
</dbReference>
<dbReference type="EMBL" id="QPJD01000014">
    <property type="protein sequence ID" value="RCW43097.1"/>
    <property type="molecule type" value="Genomic_DNA"/>
</dbReference>
<proteinExistence type="predicted"/>